<feature type="region of interest" description="Disordered" evidence="13">
    <location>
        <begin position="63"/>
        <end position="90"/>
    </location>
</feature>
<feature type="domain" description="Bacterial bifunctional deaminase-reductase C-terminal" evidence="14">
    <location>
        <begin position="95"/>
        <end position="325"/>
    </location>
</feature>
<evidence type="ECO:0000313" key="16">
    <source>
        <dbReference type="Proteomes" id="UP001059893"/>
    </source>
</evidence>
<keyword evidence="6" id="KW-0686">Riboflavin biosynthesis</keyword>
<reference evidence="15" key="1">
    <citation type="submission" date="2021-01" db="EMBL/GenBank/DDBJ databases">
        <title>Deciphering the adaptive evolutionary patterns associated with biogeogrpahic diversity in the finger millet blast pathogen Magnaporthe oryzae in Eastern Africa.</title>
        <authorList>
            <person name="Onyema G."/>
            <person name="Shittu T.A."/>
            <person name="Dodsworth S."/>
            <person name="Devilliers S."/>
            <person name="Muthumeenakshi S."/>
            <person name="Sreenivasaprasad S."/>
        </authorList>
    </citation>
    <scope>NUCLEOTIDE SEQUENCE</scope>
    <source>
        <strain evidence="15">D15/s37</strain>
    </source>
</reference>
<comment type="catalytic activity">
    <reaction evidence="12">
        <text>2,5-diamino-6-(1-D-ribitylamino)pyrimidin-4(3H)-one 5'-phosphate + NADP(+) = 2,5-diamino-6-(1-D-ribosylamino)pyrimidin-4(3H)-one 5'-phosphate + NADPH + H(+)</text>
        <dbReference type="Rhea" id="RHEA:27278"/>
        <dbReference type="ChEBI" id="CHEBI:15378"/>
        <dbReference type="ChEBI" id="CHEBI:57783"/>
        <dbReference type="ChEBI" id="CHEBI:58349"/>
        <dbReference type="ChEBI" id="CHEBI:58890"/>
        <dbReference type="ChEBI" id="CHEBI:59545"/>
        <dbReference type="EC" id="1.1.1.302"/>
    </reaction>
</comment>
<evidence type="ECO:0000256" key="7">
    <source>
        <dbReference type="ARBA" id="ARBA00022857"/>
    </source>
</evidence>
<name>A0ABQ8NHX7_PYRGI</name>
<evidence type="ECO:0000256" key="11">
    <source>
        <dbReference type="ARBA" id="ARBA00047550"/>
    </source>
</evidence>
<comment type="caution">
    <text evidence="15">The sequence shown here is derived from an EMBL/GenBank/DDBJ whole genome shotgun (WGS) entry which is preliminary data.</text>
</comment>
<dbReference type="InterPro" id="IPR050765">
    <property type="entry name" value="Riboflavin_Biosynth_HTPR"/>
</dbReference>
<organism evidence="15 16">
    <name type="scientific">Pyricularia grisea</name>
    <name type="common">Crabgrass-specific blast fungus</name>
    <name type="synonym">Magnaporthe grisea</name>
    <dbReference type="NCBI Taxonomy" id="148305"/>
    <lineage>
        <taxon>Eukaryota</taxon>
        <taxon>Fungi</taxon>
        <taxon>Dikarya</taxon>
        <taxon>Ascomycota</taxon>
        <taxon>Pezizomycotina</taxon>
        <taxon>Sordariomycetes</taxon>
        <taxon>Sordariomycetidae</taxon>
        <taxon>Magnaporthales</taxon>
        <taxon>Pyriculariaceae</taxon>
        <taxon>Pyricularia</taxon>
    </lineage>
</organism>
<keyword evidence="16" id="KW-1185">Reference proteome</keyword>
<dbReference type="PANTHER" id="PTHR38011">
    <property type="entry name" value="DIHYDROFOLATE REDUCTASE FAMILY PROTEIN (AFU_ORTHOLOGUE AFUA_8G06820)"/>
    <property type="match status" value="1"/>
</dbReference>
<keyword evidence="8" id="KW-0560">Oxidoreductase</keyword>
<evidence type="ECO:0000256" key="4">
    <source>
        <dbReference type="ARBA" id="ARBA00012851"/>
    </source>
</evidence>
<proteinExistence type="inferred from homology"/>
<dbReference type="InterPro" id="IPR002734">
    <property type="entry name" value="RibDG_C"/>
</dbReference>
<dbReference type="Pfam" id="PF01872">
    <property type="entry name" value="RibD_C"/>
    <property type="match status" value="1"/>
</dbReference>
<dbReference type="Proteomes" id="UP001059893">
    <property type="component" value="Unassembled WGS sequence"/>
</dbReference>
<dbReference type="EMBL" id="JABSND010000114">
    <property type="protein sequence ID" value="KAI6297349.1"/>
    <property type="molecule type" value="Genomic_DNA"/>
</dbReference>
<feature type="compositionally biased region" description="Polar residues" evidence="13">
    <location>
        <begin position="18"/>
        <end position="36"/>
    </location>
</feature>
<gene>
    <name evidence="15" type="ORF">MCOR33_006316</name>
</gene>
<evidence type="ECO:0000256" key="2">
    <source>
        <dbReference type="ARBA" id="ARBA00005104"/>
    </source>
</evidence>
<evidence type="ECO:0000256" key="9">
    <source>
        <dbReference type="ARBA" id="ARBA00030073"/>
    </source>
</evidence>
<evidence type="ECO:0000256" key="13">
    <source>
        <dbReference type="SAM" id="MobiDB-lite"/>
    </source>
</evidence>
<protein>
    <recommendedName>
        <fullName evidence="5">2,5-diamino-6-ribosylamino-4(3H)-pyrimidinone 5'-phosphate reductase</fullName>
        <ecNumber evidence="4">1.1.1.302</ecNumber>
    </recommendedName>
    <alternativeName>
        <fullName evidence="10">2,5-diamino-6-(5-phospho-D-ribosylamino)pyrimidin-4(3H)-one reductase</fullName>
    </alternativeName>
    <alternativeName>
        <fullName evidence="9">2,5-diamino-6-ribitylamino-4(3H)-pyrimidinone 5'-phosphate synthase</fullName>
    </alternativeName>
</protein>
<evidence type="ECO:0000256" key="10">
    <source>
        <dbReference type="ARBA" id="ARBA00031630"/>
    </source>
</evidence>
<keyword evidence="7" id="KW-0521">NADP</keyword>
<evidence type="ECO:0000256" key="3">
    <source>
        <dbReference type="ARBA" id="ARBA00009723"/>
    </source>
</evidence>
<evidence type="ECO:0000256" key="8">
    <source>
        <dbReference type="ARBA" id="ARBA00023002"/>
    </source>
</evidence>
<sequence length="331" mass="35370">MLLVRTTHERRTRVACKRSTTSTKISTHPSTAPTQASQGYTQVMAEWLTFPADQAAKLEPWLPPKTRLSSEGGGGGGVPPGEQQRNEPAPARARPFVTLTFATSLDSALSLAPGVRTTLSGPQSKAMTHFLRSRHDAILIGAGTAVADDPGLNCRIRDAESQPRPIVVDPRCRWSFHERSKVLQLAGEGRGLAPFVITTPEAAAAIDEQKRALLESHGGKYISLKYGGSSDDGVLDWNDILAALQHEGLNSVMVEGGGHVINTLLGHKDKNDLVDSVIITIAPTWLGQGGVVVSPAREVDESGNPKAALRLTNISWHPLGDDVVLCGQIEP</sequence>
<dbReference type="EC" id="1.1.1.302" evidence="4"/>
<dbReference type="SUPFAM" id="SSF53597">
    <property type="entry name" value="Dihydrofolate reductase-like"/>
    <property type="match status" value="1"/>
</dbReference>
<comment type="pathway">
    <text evidence="2">Cofactor biosynthesis; riboflavin biosynthesis.</text>
</comment>
<dbReference type="Gene3D" id="3.40.430.10">
    <property type="entry name" value="Dihydrofolate Reductase, subunit A"/>
    <property type="match status" value="1"/>
</dbReference>
<comment type="catalytic activity">
    <reaction evidence="11">
        <text>2,5-diamino-6-(1-D-ribitylamino)pyrimidin-4(3H)-one 5'-phosphate + NAD(+) = 2,5-diamino-6-(1-D-ribosylamino)pyrimidin-4(3H)-one 5'-phosphate + NADH + H(+)</text>
        <dbReference type="Rhea" id="RHEA:27274"/>
        <dbReference type="ChEBI" id="CHEBI:15378"/>
        <dbReference type="ChEBI" id="CHEBI:57540"/>
        <dbReference type="ChEBI" id="CHEBI:57945"/>
        <dbReference type="ChEBI" id="CHEBI:58890"/>
        <dbReference type="ChEBI" id="CHEBI:59545"/>
        <dbReference type="EC" id="1.1.1.302"/>
    </reaction>
</comment>
<dbReference type="PANTHER" id="PTHR38011:SF7">
    <property type="entry name" value="2,5-DIAMINO-6-RIBOSYLAMINO-4(3H)-PYRIMIDINONE 5'-PHOSPHATE REDUCTASE"/>
    <property type="match status" value="1"/>
</dbReference>
<dbReference type="InterPro" id="IPR024072">
    <property type="entry name" value="DHFR-like_dom_sf"/>
</dbReference>
<evidence type="ECO:0000313" key="15">
    <source>
        <dbReference type="EMBL" id="KAI6297349.1"/>
    </source>
</evidence>
<evidence type="ECO:0000259" key="14">
    <source>
        <dbReference type="Pfam" id="PF01872"/>
    </source>
</evidence>
<accession>A0ABQ8NHX7</accession>
<comment type="function">
    <text evidence="1">Catalyzes an early step in riboflavin biosynthesis, the NADPH-dependent reduction of the ribose side chain of 2,5-diamino-6-ribosylamino-4(3H)-pyrimidinone 5'-phosphate, yielding 2,5-diamino-6-ribitylamino-4(3H)-pyrimidinone 5'-phosphate.</text>
</comment>
<evidence type="ECO:0000256" key="6">
    <source>
        <dbReference type="ARBA" id="ARBA00022619"/>
    </source>
</evidence>
<evidence type="ECO:0000256" key="5">
    <source>
        <dbReference type="ARBA" id="ARBA00015035"/>
    </source>
</evidence>
<evidence type="ECO:0000256" key="12">
    <source>
        <dbReference type="ARBA" id="ARBA00049020"/>
    </source>
</evidence>
<evidence type="ECO:0000256" key="1">
    <source>
        <dbReference type="ARBA" id="ARBA00003555"/>
    </source>
</evidence>
<feature type="region of interest" description="Disordered" evidence="13">
    <location>
        <begin position="17"/>
        <end position="36"/>
    </location>
</feature>
<comment type="similarity">
    <text evidence="3">Belongs to the HTP reductase family.</text>
</comment>